<keyword evidence="2" id="KW-1185">Reference proteome</keyword>
<dbReference type="AlphaFoldDB" id="A0A5N6P021"/>
<name>A0A5N6P021_9ASTR</name>
<dbReference type="EMBL" id="SZYD01000007">
    <property type="protein sequence ID" value="KAD5802589.1"/>
    <property type="molecule type" value="Genomic_DNA"/>
</dbReference>
<proteinExistence type="predicted"/>
<comment type="caution">
    <text evidence="1">The sequence shown here is derived from an EMBL/GenBank/DDBJ whole genome shotgun (WGS) entry which is preliminary data.</text>
</comment>
<sequence>MGVRPSKAHENITEMNHNHEEHLKELMILKKDAMNMLVCTSPISANYGIDLLNGANFASWKDSIKLTLGMTDLDYALRHEAPATLNSSSTTEQKLDYGKGAILDSNNAKIYQDSVEEQFKGSSKSHASTLILKMLTTKYVRESDVHELIMMMSDMANKLKGMNMEISDGFLEEERLKLEKLKYVHLTTSTSSKRKGTFVKGECSKVQKSKLSTNPNSRMSKVKPHCKFCHKKGHWQRDYLKFKDWLTKKGDHLFMIFGSHNINIPSNICL</sequence>
<dbReference type="OrthoDB" id="1713462at2759"/>
<organism evidence="1 2">
    <name type="scientific">Mikania micrantha</name>
    <name type="common">bitter vine</name>
    <dbReference type="NCBI Taxonomy" id="192012"/>
    <lineage>
        <taxon>Eukaryota</taxon>
        <taxon>Viridiplantae</taxon>
        <taxon>Streptophyta</taxon>
        <taxon>Embryophyta</taxon>
        <taxon>Tracheophyta</taxon>
        <taxon>Spermatophyta</taxon>
        <taxon>Magnoliopsida</taxon>
        <taxon>eudicotyledons</taxon>
        <taxon>Gunneridae</taxon>
        <taxon>Pentapetalae</taxon>
        <taxon>asterids</taxon>
        <taxon>campanulids</taxon>
        <taxon>Asterales</taxon>
        <taxon>Asteraceae</taxon>
        <taxon>Asteroideae</taxon>
        <taxon>Heliantheae alliance</taxon>
        <taxon>Eupatorieae</taxon>
        <taxon>Mikania</taxon>
    </lineage>
</organism>
<evidence type="ECO:0000313" key="2">
    <source>
        <dbReference type="Proteomes" id="UP000326396"/>
    </source>
</evidence>
<gene>
    <name evidence="1" type="ORF">E3N88_13949</name>
</gene>
<reference evidence="1 2" key="1">
    <citation type="submission" date="2019-05" db="EMBL/GenBank/DDBJ databases">
        <title>Mikania micrantha, genome provides insights into the molecular mechanism of rapid growth.</title>
        <authorList>
            <person name="Liu B."/>
        </authorList>
    </citation>
    <scope>NUCLEOTIDE SEQUENCE [LARGE SCALE GENOMIC DNA]</scope>
    <source>
        <strain evidence="1">NLD-2019</strain>
        <tissue evidence="1">Leaf</tissue>
    </source>
</reference>
<dbReference type="Proteomes" id="UP000326396">
    <property type="component" value="Linkage Group LG15"/>
</dbReference>
<evidence type="ECO:0000313" key="1">
    <source>
        <dbReference type="EMBL" id="KAD5802589.1"/>
    </source>
</evidence>
<protein>
    <submittedName>
        <fullName evidence="1">Uncharacterized protein</fullName>
    </submittedName>
</protein>
<accession>A0A5N6P021</accession>